<gene>
    <name evidence="1" type="ORF">NQ176_g8188</name>
</gene>
<name>A0ACC1MUL8_9HYPO</name>
<comment type="caution">
    <text evidence="1">The sequence shown here is derived from an EMBL/GenBank/DDBJ whole genome shotgun (WGS) entry which is preliminary data.</text>
</comment>
<protein>
    <submittedName>
        <fullName evidence="1">Uncharacterized protein</fullName>
    </submittedName>
</protein>
<dbReference type="EMBL" id="JANJQO010001537">
    <property type="protein sequence ID" value="KAJ2970438.1"/>
    <property type="molecule type" value="Genomic_DNA"/>
</dbReference>
<accession>A0ACC1MUL8</accession>
<dbReference type="Proteomes" id="UP001143910">
    <property type="component" value="Unassembled WGS sequence"/>
</dbReference>
<keyword evidence="2" id="KW-1185">Reference proteome</keyword>
<proteinExistence type="predicted"/>
<evidence type="ECO:0000313" key="2">
    <source>
        <dbReference type="Proteomes" id="UP001143910"/>
    </source>
</evidence>
<sequence length="508" mass="57159">MMDNPHDYLISLPTSPRQVKPDNAHSWVMLNESGFVKLGNERILLKLDSRISCDLSVPQELKATGVQFHRKSDKGTLFLTNKRIVYLPIKATQEPKFESFSAPILKFQDSTTSSSMWWGWVWKSDCIPVSGGGIPPDLPRVEVKFTFSDGGMMEFNDAYIRLRERLFQFQEMRRELGPGTDIPDEPLPAYEAAGSSQPSAPSAAATLDVPATRPARSESSSSRRAPNEPPPAYDEAQAQQISNRLEDHIRDGVNRGDNMINVGHYYGIMNKTRIPRNNKLRYSYAQLVSKAGQHVTFLVTVWTASGTNQNASIHDQFSLHDFGRELPTTFASNPKLNHRQNAAQEPIGHCWFYSSYTMGIWDTFTDLVEAVTPWSVVEAEAPPAAPQEEEPAAEAKEETTEEATEEEAQPEAAEKEEETAEPEEGEEEEEEEEEEDEEEIVDPKETLEEECKNSKECAPAKHHFDHCVERVQEQEGNGEVKEDCVEEFFHLAHCATACAAPKLWSKLK</sequence>
<evidence type="ECO:0000313" key="1">
    <source>
        <dbReference type="EMBL" id="KAJ2970438.1"/>
    </source>
</evidence>
<reference evidence="1" key="1">
    <citation type="submission" date="2022-08" db="EMBL/GenBank/DDBJ databases">
        <title>Genome Sequence of Lecanicillium fungicola.</title>
        <authorList>
            <person name="Buettner E."/>
        </authorList>
    </citation>
    <scope>NUCLEOTIDE SEQUENCE</scope>
    <source>
        <strain evidence="1">Babe33</strain>
    </source>
</reference>
<organism evidence="1 2">
    <name type="scientific">Zarea fungicola</name>
    <dbReference type="NCBI Taxonomy" id="93591"/>
    <lineage>
        <taxon>Eukaryota</taxon>
        <taxon>Fungi</taxon>
        <taxon>Dikarya</taxon>
        <taxon>Ascomycota</taxon>
        <taxon>Pezizomycotina</taxon>
        <taxon>Sordariomycetes</taxon>
        <taxon>Hypocreomycetidae</taxon>
        <taxon>Hypocreales</taxon>
        <taxon>Cordycipitaceae</taxon>
        <taxon>Zarea</taxon>
    </lineage>
</organism>